<protein>
    <submittedName>
        <fullName evidence="1">Uncharacterized protein</fullName>
    </submittedName>
</protein>
<proteinExistence type="predicted"/>
<accession>A0ABT3Z6Y5</accession>
<reference evidence="1" key="1">
    <citation type="submission" date="2022-10" db="EMBL/GenBank/DDBJ databases">
        <title>Hoeflea sp. G2-23, isolated from marine algae.</title>
        <authorList>
            <person name="Kristyanto S."/>
            <person name="Kim J.M."/>
            <person name="Jeon C.O."/>
        </authorList>
    </citation>
    <scope>NUCLEOTIDE SEQUENCE</scope>
    <source>
        <strain evidence="1">G2-23</strain>
    </source>
</reference>
<keyword evidence="2" id="KW-1185">Reference proteome</keyword>
<name>A0ABT3Z6Y5_9HYPH</name>
<organism evidence="1 2">
    <name type="scientific">Hoeflea algicola</name>
    <dbReference type="NCBI Taxonomy" id="2983763"/>
    <lineage>
        <taxon>Bacteria</taxon>
        <taxon>Pseudomonadati</taxon>
        <taxon>Pseudomonadota</taxon>
        <taxon>Alphaproteobacteria</taxon>
        <taxon>Hyphomicrobiales</taxon>
        <taxon>Rhizobiaceae</taxon>
        <taxon>Hoeflea</taxon>
    </lineage>
</organism>
<gene>
    <name evidence="1" type="ORF">OEG84_07375</name>
</gene>
<comment type="caution">
    <text evidence="1">The sequence shown here is derived from an EMBL/GenBank/DDBJ whole genome shotgun (WGS) entry which is preliminary data.</text>
</comment>
<dbReference type="Proteomes" id="UP001073227">
    <property type="component" value="Unassembled WGS sequence"/>
</dbReference>
<sequence>MPLDQVRKRQRGLSGEAMANAVPLAVRFLSGSRANQPPDRVPVSCLRHAGRVRGTGLGPVAGMARFCARVRAGTRAQSISRGPFRPRPG</sequence>
<evidence type="ECO:0000313" key="2">
    <source>
        <dbReference type="Proteomes" id="UP001073227"/>
    </source>
</evidence>
<dbReference type="EMBL" id="JAOVZR010000001">
    <property type="protein sequence ID" value="MCY0147538.1"/>
    <property type="molecule type" value="Genomic_DNA"/>
</dbReference>
<evidence type="ECO:0000313" key="1">
    <source>
        <dbReference type="EMBL" id="MCY0147538.1"/>
    </source>
</evidence>
<dbReference type="RefSeq" id="WP_267653141.1">
    <property type="nucleotide sequence ID" value="NZ_JAOVZR010000001.1"/>
</dbReference>